<feature type="region of interest" description="Disordered" evidence="1">
    <location>
        <begin position="1"/>
        <end position="39"/>
    </location>
</feature>
<protein>
    <submittedName>
        <fullName evidence="2">Predicted reductase RutE in novel pyrimidine catabolism pathway</fullName>
    </submittedName>
</protein>
<proteinExistence type="predicted"/>
<reference evidence="2 3" key="2">
    <citation type="journal article" date="2014" name="PLoS ONE">
        <title>Evolution of mitochondria reconstructed from the energy metabolism of living bacteria.</title>
        <authorList>
            <person name="Degli Esposti M."/>
            <person name="Chouaia B."/>
            <person name="Comandatore F."/>
            <person name="Crotti E."/>
            <person name="Sassera D."/>
            <person name="Lievens P.M."/>
            <person name="Daffonchio D."/>
            <person name="Bandi C."/>
        </authorList>
    </citation>
    <scope>NUCLEOTIDE SEQUENCE [LARGE SCALE GENOMIC DNA]</scope>
    <source>
        <strain evidence="2 3">SF2.1</strain>
    </source>
</reference>
<accession>A0A060QKA1</accession>
<dbReference type="GO" id="GO:0016491">
    <property type="term" value="F:oxidoreductase activity"/>
    <property type="evidence" value="ECO:0007669"/>
    <property type="project" value="InterPro"/>
</dbReference>
<reference evidence="2 3" key="1">
    <citation type="journal article" date="2014" name="Genome Biol. Evol.">
        <title>Acetic acid bacteria genomes reveal functional traits for adaptation to life in insect guts.</title>
        <authorList>
            <person name="Chouaia B."/>
            <person name="Gaiarsa S."/>
            <person name="Crotti E."/>
            <person name="Comandatore F."/>
            <person name="Degli Esposti M."/>
            <person name="Ricci I."/>
            <person name="Alma A."/>
            <person name="Favia G."/>
            <person name="Bandi C."/>
            <person name="Daffonchio D."/>
        </authorList>
    </citation>
    <scope>NUCLEOTIDE SEQUENCE [LARGE SCALE GENOMIC DNA]</scope>
    <source>
        <strain evidence="2 3">SF2.1</strain>
    </source>
</reference>
<feature type="compositionally biased region" description="Low complexity" evidence="1">
    <location>
        <begin position="1"/>
        <end position="13"/>
    </location>
</feature>
<dbReference type="AlphaFoldDB" id="A0A060QKA1"/>
<dbReference type="PANTHER" id="PTHR43543:SF1">
    <property type="entry name" value="MALONIC SEMIALDEHYDE REDUCTASE RUTE-RELATED"/>
    <property type="match status" value="1"/>
</dbReference>
<organism evidence="2 3">
    <name type="scientific">Asaia bogorensis</name>
    <dbReference type="NCBI Taxonomy" id="91915"/>
    <lineage>
        <taxon>Bacteria</taxon>
        <taxon>Pseudomonadati</taxon>
        <taxon>Pseudomonadota</taxon>
        <taxon>Alphaproteobacteria</taxon>
        <taxon>Acetobacterales</taxon>
        <taxon>Acetobacteraceae</taxon>
        <taxon>Asaia</taxon>
    </lineage>
</organism>
<evidence type="ECO:0000256" key="1">
    <source>
        <dbReference type="SAM" id="MobiDB-lite"/>
    </source>
</evidence>
<dbReference type="PANTHER" id="PTHR43543">
    <property type="entry name" value="MALONIC SEMIALDEHYDE REDUCTASE RUTE-RELATED"/>
    <property type="match status" value="1"/>
</dbReference>
<dbReference type="eggNOG" id="COG0778">
    <property type="taxonomic scope" value="Bacteria"/>
</dbReference>
<evidence type="ECO:0000313" key="3">
    <source>
        <dbReference type="Proteomes" id="UP000027583"/>
    </source>
</evidence>
<name>A0A060QKA1_9PROT</name>
<evidence type="ECO:0000313" key="2">
    <source>
        <dbReference type="EMBL" id="CDG39771.1"/>
    </source>
</evidence>
<sequence>MSESQPESPVPVSLDGSSPDQTVRAGSTRRDHDAAPGDARALSPALDALALDRLFRQARTPIGWSARPVERETLVTLYDLVKLGPTSGNCCPARLVFLTSDDMKKRLRPALSAGNIERCLSAPVVVLVCHDPLFFEHLPRLSREENLRNWFAADVGLSEETAFRNGSLQGGYMILAARALGLDVAPFSGFDGYTIEDDFLSDTGWRINFIAGLGYAEAPPQVERAMRLAFDEACLVL</sequence>
<dbReference type="Gene3D" id="3.40.109.10">
    <property type="entry name" value="NADH Oxidase"/>
    <property type="match status" value="1"/>
</dbReference>
<dbReference type="NCBIfam" id="NF003768">
    <property type="entry name" value="PRK05365.1"/>
    <property type="match status" value="1"/>
</dbReference>
<dbReference type="InterPro" id="IPR000415">
    <property type="entry name" value="Nitroreductase-like"/>
</dbReference>
<dbReference type="Proteomes" id="UP000027583">
    <property type="component" value="Unassembled WGS sequence"/>
</dbReference>
<feature type="compositionally biased region" description="Polar residues" evidence="1">
    <location>
        <begin position="15"/>
        <end position="25"/>
    </location>
</feature>
<dbReference type="InterPro" id="IPR050461">
    <property type="entry name" value="Nitroreductase_HadB/RutE"/>
</dbReference>
<dbReference type="EMBL" id="CBLX010000012">
    <property type="protein sequence ID" value="CDG39771.1"/>
    <property type="molecule type" value="Genomic_DNA"/>
</dbReference>
<gene>
    <name evidence="2" type="ORF">ASAP_1726</name>
</gene>
<comment type="caution">
    <text evidence="2">The sequence shown here is derived from an EMBL/GenBank/DDBJ whole genome shotgun (WGS) entry which is preliminary data.</text>
</comment>
<dbReference type="SUPFAM" id="SSF55469">
    <property type="entry name" value="FMN-dependent nitroreductase-like"/>
    <property type="match status" value="1"/>
</dbReference>